<reference evidence="7" key="1">
    <citation type="submission" date="2019-02" db="EMBL/GenBank/DDBJ databases">
        <authorList>
            <person name="Gruber-Vodicka R. H."/>
            <person name="Seah K. B. B."/>
        </authorList>
    </citation>
    <scope>NUCLEOTIDE SEQUENCE</scope>
    <source>
        <strain evidence="7">BECK_S313</strain>
    </source>
</reference>
<dbReference type="InterPro" id="IPR029052">
    <property type="entry name" value="Metallo-depent_PP-like"/>
</dbReference>
<dbReference type="PIRSF" id="PIRSF000903">
    <property type="entry name" value="B5n-ttraPtase_sm"/>
    <property type="match status" value="1"/>
</dbReference>
<dbReference type="CDD" id="cd07422">
    <property type="entry name" value="MPP_ApaH"/>
    <property type="match status" value="1"/>
</dbReference>
<evidence type="ECO:0000256" key="5">
    <source>
        <dbReference type="HAMAP-Rule" id="MF_00199"/>
    </source>
</evidence>
<dbReference type="PANTHER" id="PTHR40942:SF4">
    <property type="entry name" value="CYTOCHROME C5"/>
    <property type="match status" value="1"/>
</dbReference>
<dbReference type="HAMAP" id="MF_00199">
    <property type="entry name" value="ApaH"/>
    <property type="match status" value="1"/>
</dbReference>
<name>A0A450WHV5_9GAMM</name>
<evidence type="ECO:0000256" key="2">
    <source>
        <dbReference type="ARBA" id="ARBA00005419"/>
    </source>
</evidence>
<dbReference type="NCBIfam" id="TIGR00668">
    <property type="entry name" value="apaH"/>
    <property type="match status" value="1"/>
</dbReference>
<evidence type="ECO:0000256" key="1">
    <source>
        <dbReference type="ARBA" id="ARBA00003413"/>
    </source>
</evidence>
<comment type="similarity">
    <text evidence="2 5">Belongs to the Ap4A hydrolase family.</text>
</comment>
<evidence type="ECO:0000256" key="3">
    <source>
        <dbReference type="ARBA" id="ARBA00022801"/>
    </source>
</evidence>
<evidence type="ECO:0000313" key="7">
    <source>
        <dbReference type="EMBL" id="VFK16609.1"/>
    </source>
</evidence>
<evidence type="ECO:0000259" key="6">
    <source>
        <dbReference type="Pfam" id="PF00149"/>
    </source>
</evidence>
<dbReference type="EC" id="3.6.1.41" evidence="5"/>
<dbReference type="AlphaFoldDB" id="A0A450WHV5"/>
<accession>A0A450WHV5</accession>
<protein>
    <recommendedName>
        <fullName evidence="5">Bis(5'-nucleosyl)-tetraphosphatase, symmetrical</fullName>
        <ecNumber evidence="5">3.6.1.41</ecNumber>
    </recommendedName>
    <alternativeName>
        <fullName evidence="5">Ap4A hydrolase</fullName>
    </alternativeName>
    <alternativeName>
        <fullName evidence="5">Diadenosine 5',5'''-P1,P4-tetraphosphate pyrophosphohydrolase</fullName>
    </alternativeName>
    <alternativeName>
        <fullName evidence="5">Diadenosine tetraphosphatase</fullName>
    </alternativeName>
</protein>
<feature type="domain" description="Calcineurin-like phosphoesterase" evidence="6">
    <location>
        <begin position="1"/>
        <end position="124"/>
    </location>
</feature>
<evidence type="ECO:0000256" key="4">
    <source>
        <dbReference type="ARBA" id="ARBA00049417"/>
    </source>
</evidence>
<dbReference type="SUPFAM" id="SSF56300">
    <property type="entry name" value="Metallo-dependent phosphatases"/>
    <property type="match status" value="1"/>
</dbReference>
<dbReference type="InterPro" id="IPR004843">
    <property type="entry name" value="Calcineurin-like_PHP"/>
</dbReference>
<comment type="function">
    <text evidence="1 5">Hydrolyzes diadenosine 5',5'''-P1,P4-tetraphosphate to yield ADP.</text>
</comment>
<dbReference type="NCBIfam" id="NF001204">
    <property type="entry name" value="PRK00166.1"/>
    <property type="match status" value="1"/>
</dbReference>
<dbReference type="PANTHER" id="PTHR40942">
    <property type="match status" value="1"/>
</dbReference>
<dbReference type="GO" id="GO:0008803">
    <property type="term" value="F:bis(5'-nucleosyl)-tetraphosphatase (symmetrical) activity"/>
    <property type="evidence" value="ECO:0007669"/>
    <property type="project" value="UniProtKB-UniRule"/>
</dbReference>
<keyword evidence="3 5" id="KW-0378">Hydrolase</keyword>
<comment type="catalytic activity">
    <reaction evidence="4 5">
        <text>P(1),P(4)-bis(5'-adenosyl) tetraphosphate + H2O = 2 ADP + 2 H(+)</text>
        <dbReference type="Rhea" id="RHEA:24252"/>
        <dbReference type="ChEBI" id="CHEBI:15377"/>
        <dbReference type="ChEBI" id="CHEBI:15378"/>
        <dbReference type="ChEBI" id="CHEBI:58141"/>
        <dbReference type="ChEBI" id="CHEBI:456216"/>
        <dbReference type="EC" id="3.6.1.41"/>
    </reaction>
</comment>
<organism evidence="7">
    <name type="scientific">Candidatus Kentrum sp. LPFa</name>
    <dbReference type="NCBI Taxonomy" id="2126335"/>
    <lineage>
        <taxon>Bacteria</taxon>
        <taxon>Pseudomonadati</taxon>
        <taxon>Pseudomonadota</taxon>
        <taxon>Gammaproteobacteria</taxon>
        <taxon>Candidatus Kentrum</taxon>
    </lineage>
</organism>
<dbReference type="EMBL" id="CAADFK010000098">
    <property type="protein sequence ID" value="VFK16609.1"/>
    <property type="molecule type" value="Genomic_DNA"/>
</dbReference>
<sequence length="301" mass="34054">MPTYAIGDIQGCFSAFSSLLAEIRFDPAKDHLWICGDLVNRGPESAKVLRFVRDLGERAVAILGNHDLNLLAVAAGSRSLRGKDTCADILMAPDRDELIHWLRHRPLFHYDAALGFSMVHAGFPREWDRRTAARCAGEVESVLQDDTEWTSFVSNIYGNKPNRWSERLTGWERLRFITNSLTRLRYCHGDGAIDFIHAGPPGTQDATLTPWFMLPDRRGIGERILFGHWATLVLEARDAPLSPKGEGPTVRADLFDFFTDLHAKYGVYPLDTGCIWGNRLAALRLEDRRYFSVSCAWKRHP</sequence>
<dbReference type="Pfam" id="PF00149">
    <property type="entry name" value="Metallophos"/>
    <property type="match status" value="1"/>
</dbReference>
<dbReference type="InterPro" id="IPR004617">
    <property type="entry name" value="ApaH"/>
</dbReference>
<proteinExistence type="inferred from homology"/>
<dbReference type="Gene3D" id="3.60.21.10">
    <property type="match status" value="1"/>
</dbReference>
<gene>
    <name evidence="5" type="primary">apaH</name>
    <name evidence="7" type="ORF">BECKLPF1236B_GA0070989_109810</name>
</gene>